<dbReference type="SUPFAM" id="SSF49879">
    <property type="entry name" value="SMAD/FHA domain"/>
    <property type="match status" value="1"/>
</dbReference>
<feature type="compositionally biased region" description="Polar residues" evidence="1">
    <location>
        <begin position="167"/>
        <end position="180"/>
    </location>
</feature>
<protein>
    <submittedName>
        <fullName evidence="3">Aprataxin and PNK-like factor</fullName>
    </submittedName>
</protein>
<evidence type="ECO:0000256" key="1">
    <source>
        <dbReference type="SAM" id="MobiDB-lite"/>
    </source>
</evidence>
<gene>
    <name evidence="3" type="ORF">E1301_Tti012098</name>
</gene>
<dbReference type="GO" id="GO:0003906">
    <property type="term" value="F:DNA-(apurinic or apyrimidinic site) endonuclease activity"/>
    <property type="evidence" value="ECO:0007669"/>
    <property type="project" value="InterPro"/>
</dbReference>
<feature type="region of interest" description="Disordered" evidence="1">
    <location>
        <begin position="125"/>
        <end position="491"/>
    </location>
</feature>
<dbReference type="GO" id="GO:0005634">
    <property type="term" value="C:nucleus"/>
    <property type="evidence" value="ECO:0007669"/>
    <property type="project" value="TreeGrafter"/>
</dbReference>
<dbReference type="PANTHER" id="PTHR21315:SF2">
    <property type="entry name" value="APRATAXIN AND PNK-LIKE FACTOR"/>
    <property type="match status" value="1"/>
</dbReference>
<dbReference type="AlphaFoldDB" id="A0A5A9PI07"/>
<dbReference type="PANTHER" id="PTHR21315">
    <property type="entry name" value="APRATAXIN AND PNK-LIKE FACTOR-RELATED"/>
    <property type="match status" value="1"/>
</dbReference>
<dbReference type="GO" id="GO:0006302">
    <property type="term" value="P:double-strand break repair"/>
    <property type="evidence" value="ECO:0007669"/>
    <property type="project" value="InterPro"/>
</dbReference>
<keyword evidence="4" id="KW-1185">Reference proteome</keyword>
<comment type="caution">
    <text evidence="3">The sequence shown here is derived from an EMBL/GenBank/DDBJ whole genome shotgun (WGS) entry which is preliminary data.</text>
</comment>
<feature type="compositionally biased region" description="Basic and acidic residues" evidence="1">
    <location>
        <begin position="470"/>
        <end position="485"/>
    </location>
</feature>
<dbReference type="InterPro" id="IPR039253">
    <property type="entry name" value="APLF"/>
</dbReference>
<feature type="compositionally biased region" description="Polar residues" evidence="1">
    <location>
        <begin position="308"/>
        <end position="336"/>
    </location>
</feature>
<dbReference type="GO" id="GO:0008408">
    <property type="term" value="F:3'-5' exonuclease activity"/>
    <property type="evidence" value="ECO:0007669"/>
    <property type="project" value="InterPro"/>
</dbReference>
<organism evidence="3 4">
    <name type="scientific">Triplophysa tibetana</name>
    <dbReference type="NCBI Taxonomy" id="1572043"/>
    <lineage>
        <taxon>Eukaryota</taxon>
        <taxon>Metazoa</taxon>
        <taxon>Chordata</taxon>
        <taxon>Craniata</taxon>
        <taxon>Vertebrata</taxon>
        <taxon>Euteleostomi</taxon>
        <taxon>Actinopterygii</taxon>
        <taxon>Neopterygii</taxon>
        <taxon>Teleostei</taxon>
        <taxon>Ostariophysi</taxon>
        <taxon>Cypriniformes</taxon>
        <taxon>Nemacheilidae</taxon>
        <taxon>Triplophysa</taxon>
    </lineage>
</organism>
<dbReference type="GO" id="GO:0035861">
    <property type="term" value="C:site of double-strand break"/>
    <property type="evidence" value="ECO:0007669"/>
    <property type="project" value="TreeGrafter"/>
</dbReference>
<dbReference type="Gene3D" id="2.60.200.20">
    <property type="match status" value="1"/>
</dbReference>
<dbReference type="Proteomes" id="UP000324632">
    <property type="component" value="Chromosome 4"/>
</dbReference>
<dbReference type="InterPro" id="IPR019406">
    <property type="entry name" value="APLF_PBZ"/>
</dbReference>
<evidence type="ECO:0000313" key="3">
    <source>
        <dbReference type="EMBL" id="KAA0722024.1"/>
    </source>
</evidence>
<evidence type="ECO:0000259" key="2">
    <source>
        <dbReference type="Pfam" id="PF10283"/>
    </source>
</evidence>
<name>A0A5A9PI07_9TELE</name>
<feature type="domain" description="PBZ-type" evidence="2">
    <location>
        <begin position="405"/>
        <end position="429"/>
    </location>
</feature>
<dbReference type="CDD" id="cd22717">
    <property type="entry name" value="FHA_APLF"/>
    <property type="match status" value="1"/>
</dbReference>
<accession>A0A5A9PI07</accession>
<dbReference type="InterPro" id="IPR008984">
    <property type="entry name" value="SMAD_FHA_dom_sf"/>
</dbReference>
<dbReference type="Pfam" id="PF10283">
    <property type="entry name" value="zf-CCHH"/>
    <property type="match status" value="2"/>
</dbReference>
<feature type="domain" description="PBZ-type" evidence="2">
    <location>
        <begin position="357"/>
        <end position="382"/>
    </location>
</feature>
<sequence>MPGFELEQVDGGPPIDLPYGETVLGRGQFLGVSDKRVSRNHGVLENQTGHLRLKPTHLNPCFIQTSIVATPQPLEKDVWHFLREGDIFSLMPGRYIYRVHVKQDDRTPRNSQGFEEEKDMMECLPRPAEPCEDSATLEGENEVPVTQSSTPTGSEKQGGSAPPVCSLNKSPAVRQQSEPSLPQKKRILPDWMMSCASATQSPSTAKGECKAVRGTPKQSKRPAARKLAPEPKRARIAQVSSEEEEEEGIPRRKAKRLKSDSEDDLGDGTALKCTGVGSVEDGPSNESDSTGLMERDNGQKGGGIRGASAQSEDSQTQAKNSSNLQVDQGPSQNTQQTSKITESESKTSTSRVKKQSRMPCPYGSSCYRKNPVHFQEFSHPGDSDYEEEKTEDDDDDDDADDDDERPKCPFGTHCYRKNPLHKKEYKHTKSPSKSTADDEDENQYENSFINDESEEEEVGDDSDYMPESEDSGKEDIKSLQKEARGFLRRKK</sequence>
<dbReference type="PROSITE" id="PS50096">
    <property type="entry name" value="IQ"/>
    <property type="match status" value="1"/>
</dbReference>
<feature type="compositionally biased region" description="Basic residues" evidence="1">
    <location>
        <begin position="414"/>
        <end position="430"/>
    </location>
</feature>
<feature type="compositionally biased region" description="Acidic residues" evidence="1">
    <location>
        <begin position="383"/>
        <end position="403"/>
    </location>
</feature>
<proteinExistence type="predicted"/>
<feature type="compositionally biased region" description="Acidic residues" evidence="1">
    <location>
        <begin position="451"/>
        <end position="469"/>
    </location>
</feature>
<dbReference type="FunFam" id="2.60.200.20:FF:000061">
    <property type="entry name" value="Zgc:165656 protein"/>
    <property type="match status" value="1"/>
</dbReference>
<dbReference type="EMBL" id="SOYY01000004">
    <property type="protein sequence ID" value="KAA0722024.1"/>
    <property type="molecule type" value="Genomic_DNA"/>
</dbReference>
<evidence type="ECO:0000313" key="4">
    <source>
        <dbReference type="Proteomes" id="UP000324632"/>
    </source>
</evidence>
<feature type="compositionally biased region" description="Polar residues" evidence="1">
    <location>
        <begin position="144"/>
        <end position="157"/>
    </location>
</feature>
<reference evidence="3 4" key="1">
    <citation type="journal article" date="2019" name="Mol. Ecol. Resour.">
        <title>Chromosome-level genome assembly of Triplophysa tibetana, a fish adapted to the harsh high-altitude environment of the Tibetan Plateau.</title>
        <authorList>
            <person name="Yang X."/>
            <person name="Liu H."/>
            <person name="Ma Z."/>
            <person name="Zou Y."/>
            <person name="Zou M."/>
            <person name="Mao Y."/>
            <person name="Li X."/>
            <person name="Wang H."/>
            <person name="Chen T."/>
            <person name="Wang W."/>
            <person name="Yang R."/>
        </authorList>
    </citation>
    <scope>NUCLEOTIDE SEQUENCE [LARGE SCALE GENOMIC DNA]</scope>
    <source>
        <strain evidence="3">TTIB1903HZAU</strain>
        <tissue evidence="3">Muscle</tissue>
    </source>
</reference>